<reference evidence="7 8" key="1">
    <citation type="submission" date="2009-08" db="EMBL/GenBank/DDBJ databases">
        <title>The Genome Sequence of Spizellomyces punctatus strain DAOM BR117.</title>
        <authorList>
            <consortium name="The Broad Institute Genome Sequencing Platform"/>
            <person name="Russ C."/>
            <person name="Cuomo C."/>
            <person name="Shea T."/>
            <person name="Young S.K."/>
            <person name="Zeng Q."/>
            <person name="Koehrsen M."/>
            <person name="Haas B."/>
            <person name="Borodovsky M."/>
            <person name="Guigo R."/>
            <person name="Alvarado L."/>
            <person name="Berlin A."/>
            <person name="Bochicchio J."/>
            <person name="Borenstein D."/>
            <person name="Chapman S."/>
            <person name="Chen Z."/>
            <person name="Engels R."/>
            <person name="Freedman E."/>
            <person name="Gellesch M."/>
            <person name="Goldberg J."/>
            <person name="Griggs A."/>
            <person name="Gujja S."/>
            <person name="Heiman D."/>
            <person name="Hepburn T."/>
            <person name="Howarth C."/>
            <person name="Jen D."/>
            <person name="Larson L."/>
            <person name="Lewis B."/>
            <person name="Mehta T."/>
            <person name="Park D."/>
            <person name="Pearson M."/>
            <person name="Roberts A."/>
            <person name="Saif S."/>
            <person name="Shenoy N."/>
            <person name="Sisk P."/>
            <person name="Stolte C."/>
            <person name="Sykes S."/>
            <person name="Thomson T."/>
            <person name="Walk T."/>
            <person name="White J."/>
            <person name="Yandava C."/>
            <person name="Burger G."/>
            <person name="Gray M.W."/>
            <person name="Holland P.W.H."/>
            <person name="King N."/>
            <person name="Lang F.B.F."/>
            <person name="Roger A.J."/>
            <person name="Ruiz-Trillo I."/>
            <person name="Lander E."/>
            <person name="Nusbaum C."/>
        </authorList>
    </citation>
    <scope>NUCLEOTIDE SEQUENCE [LARGE SCALE GENOMIC DNA]</scope>
    <source>
        <strain evidence="7 8">DAOM BR117</strain>
    </source>
</reference>
<evidence type="ECO:0000313" key="7">
    <source>
        <dbReference type="EMBL" id="KND01425.1"/>
    </source>
</evidence>
<dbReference type="STRING" id="645134.A0A0L0HKJ9"/>
<feature type="region of interest" description="Disordered" evidence="5">
    <location>
        <begin position="92"/>
        <end position="179"/>
    </location>
</feature>
<feature type="compositionally biased region" description="Polar residues" evidence="5">
    <location>
        <begin position="170"/>
        <end position="179"/>
    </location>
</feature>
<feature type="domain" description="G-patch" evidence="6">
    <location>
        <begin position="272"/>
        <end position="318"/>
    </location>
</feature>
<feature type="compositionally biased region" description="Basic and acidic residues" evidence="5">
    <location>
        <begin position="109"/>
        <end position="119"/>
    </location>
</feature>
<dbReference type="Pfam" id="PF12656">
    <property type="entry name" value="G-patch_2"/>
    <property type="match status" value="1"/>
</dbReference>
<dbReference type="InterPro" id="IPR008991">
    <property type="entry name" value="Translation_prot_SH3-like_sf"/>
</dbReference>
<keyword evidence="4" id="KW-0539">Nucleus</keyword>
<dbReference type="Gene3D" id="2.30.30.140">
    <property type="match status" value="1"/>
</dbReference>
<feature type="compositionally biased region" description="Basic and acidic residues" evidence="5">
    <location>
        <begin position="136"/>
        <end position="156"/>
    </location>
</feature>
<proteinExistence type="inferred from homology"/>
<evidence type="ECO:0000256" key="5">
    <source>
        <dbReference type="SAM" id="MobiDB-lite"/>
    </source>
</evidence>
<evidence type="ECO:0000313" key="8">
    <source>
        <dbReference type="Proteomes" id="UP000053201"/>
    </source>
</evidence>
<dbReference type="SUPFAM" id="SSF50104">
    <property type="entry name" value="Translation proteins SH3-like domain"/>
    <property type="match status" value="1"/>
</dbReference>
<dbReference type="RefSeq" id="XP_016609464.1">
    <property type="nucleotide sequence ID" value="XM_016751504.1"/>
</dbReference>
<dbReference type="GO" id="GO:0000398">
    <property type="term" value="P:mRNA splicing, via spliceosome"/>
    <property type="evidence" value="ECO:0007669"/>
    <property type="project" value="InterPro"/>
</dbReference>
<feature type="region of interest" description="Disordered" evidence="5">
    <location>
        <begin position="424"/>
        <end position="457"/>
    </location>
</feature>
<dbReference type="InterPro" id="IPR005824">
    <property type="entry name" value="KOW"/>
</dbReference>
<dbReference type="PROSITE" id="PS50174">
    <property type="entry name" value="G_PATCH"/>
    <property type="match status" value="1"/>
</dbReference>
<name>A0A0L0HKJ9_SPIPD</name>
<dbReference type="SMART" id="SM00739">
    <property type="entry name" value="KOW"/>
    <property type="match status" value="1"/>
</dbReference>
<accession>A0A0L0HKJ9</accession>
<dbReference type="PANTHER" id="PTHR15818">
    <property type="entry name" value="G PATCH AND KOW-CONTAINING"/>
    <property type="match status" value="1"/>
</dbReference>
<dbReference type="SMART" id="SM00443">
    <property type="entry name" value="G_patch"/>
    <property type="match status" value="1"/>
</dbReference>
<comment type="subcellular location">
    <subcellularLocation>
        <location evidence="1">Nucleus</location>
    </subcellularLocation>
</comment>
<dbReference type="InParanoid" id="A0A0L0HKJ9"/>
<dbReference type="GeneID" id="27686762"/>
<gene>
    <name evidence="7" type="ORF">SPPG_03230</name>
</gene>
<organism evidence="7 8">
    <name type="scientific">Spizellomyces punctatus (strain DAOM BR117)</name>
    <dbReference type="NCBI Taxonomy" id="645134"/>
    <lineage>
        <taxon>Eukaryota</taxon>
        <taxon>Fungi</taxon>
        <taxon>Fungi incertae sedis</taxon>
        <taxon>Chytridiomycota</taxon>
        <taxon>Chytridiomycota incertae sedis</taxon>
        <taxon>Chytridiomycetes</taxon>
        <taxon>Spizellomycetales</taxon>
        <taxon>Spizellomycetaceae</taxon>
        <taxon>Spizellomyces</taxon>
    </lineage>
</organism>
<dbReference type="InterPro" id="IPR026822">
    <property type="entry name" value="Spp2/MOS2_G-patch"/>
</dbReference>
<feature type="compositionally biased region" description="Polar residues" evidence="5">
    <location>
        <begin position="93"/>
        <end position="108"/>
    </location>
</feature>
<dbReference type="Pfam" id="PF25088">
    <property type="entry name" value="GPKOW_C"/>
    <property type="match status" value="1"/>
</dbReference>
<evidence type="ECO:0000256" key="2">
    <source>
        <dbReference type="ARBA" id="ARBA00008576"/>
    </source>
</evidence>
<dbReference type="OrthoDB" id="5577072at2759"/>
<evidence type="ECO:0000256" key="1">
    <source>
        <dbReference type="ARBA" id="ARBA00004123"/>
    </source>
</evidence>
<evidence type="ECO:0000256" key="4">
    <source>
        <dbReference type="ARBA" id="ARBA00023242"/>
    </source>
</evidence>
<feature type="compositionally biased region" description="Basic and acidic residues" evidence="5">
    <location>
        <begin position="351"/>
        <end position="370"/>
    </location>
</feature>
<feature type="region of interest" description="Disordered" evidence="5">
    <location>
        <begin position="1"/>
        <end position="37"/>
    </location>
</feature>
<dbReference type="PANTHER" id="PTHR15818:SF2">
    <property type="entry name" value="G-PATCH DOMAIN AND KOW MOTIFS-CONTAINING PROTEIN"/>
    <property type="match status" value="1"/>
</dbReference>
<dbReference type="VEuPathDB" id="FungiDB:SPPG_03230"/>
<dbReference type="OMA" id="RDSEYHT"/>
<comment type="similarity">
    <text evidence="2">Belongs to the SPP2 family.</text>
</comment>
<feature type="compositionally biased region" description="Polar residues" evidence="5">
    <location>
        <begin position="1"/>
        <end position="17"/>
    </location>
</feature>
<feature type="region of interest" description="Disordered" evidence="5">
    <location>
        <begin position="309"/>
        <end position="373"/>
    </location>
</feature>
<dbReference type="InterPro" id="IPR045166">
    <property type="entry name" value="Spp2-like"/>
</dbReference>
<dbReference type="GO" id="GO:0003676">
    <property type="term" value="F:nucleic acid binding"/>
    <property type="evidence" value="ECO:0007669"/>
    <property type="project" value="InterPro"/>
</dbReference>
<dbReference type="InterPro" id="IPR000467">
    <property type="entry name" value="G_patch_dom"/>
</dbReference>
<dbReference type="EMBL" id="KQ257454">
    <property type="protein sequence ID" value="KND01425.1"/>
    <property type="molecule type" value="Genomic_DNA"/>
</dbReference>
<dbReference type="Proteomes" id="UP000053201">
    <property type="component" value="Unassembled WGS sequence"/>
</dbReference>
<comment type="similarity">
    <text evidence="3">Belongs to the MOS2 family.</text>
</comment>
<evidence type="ECO:0000259" key="6">
    <source>
        <dbReference type="PROSITE" id="PS50174"/>
    </source>
</evidence>
<evidence type="ECO:0000256" key="3">
    <source>
        <dbReference type="ARBA" id="ARBA00010966"/>
    </source>
</evidence>
<protein>
    <recommendedName>
        <fullName evidence="6">G-patch domain-containing protein</fullName>
    </recommendedName>
</protein>
<feature type="compositionally biased region" description="Low complexity" evidence="5">
    <location>
        <begin position="443"/>
        <end position="456"/>
    </location>
</feature>
<dbReference type="eggNOG" id="KOG4315">
    <property type="taxonomic scope" value="Eukaryota"/>
</dbReference>
<keyword evidence="8" id="KW-1185">Reference proteome</keyword>
<dbReference type="AlphaFoldDB" id="A0A0L0HKJ9"/>
<dbReference type="GO" id="GO:0005681">
    <property type="term" value="C:spliceosomal complex"/>
    <property type="evidence" value="ECO:0007669"/>
    <property type="project" value="TreeGrafter"/>
</dbReference>
<sequence length="572" mass="63044">MSAANERSSPVNNSDSRAGTPGAQGGSSIKLSFGAKKTATVERRIGTFDRHDGVGGYRSTQAVDETITEISGFELKGTTVAEPKGPLVIPLIKTNQWRNYAGSSASSKSDTDEGKREPNRSQSPALPVSSVADPIVEERGGEQKQDSVRDPAEDGSKWGLQIRKKRKVVETTSSTSLPTQVTLRDSEEIESAEMSKAPAVNMTVEEEALAAVLKDASGEQDDTQPRLHTLPILAQNSVPGLDEIEDATEKYRHDVNLRPAEATLDDYERVPIEEFGMAMLRGMGWEKGRPVGKNPNGLIEPIVNKPRPHLLGLGATPAPPTEVKQKKYIKPGEKRQPDPLAETPAQPINRDVPRSRKEKERERTPPREAPLRVNDAVLVTVGRHEGQEGTIVEIKERSSGTVVKVQLNNTQEIARVWLEDIRRLPPRGHTSTGKKRDVDGNARRSSSHSSSPAPKRSWLRPRIRVRVISKSLGNGRYYNHKGTIQDVFTAGECVLRLDSGELLEGVKDRHVETVIPAVGHLVCVVQCTDAEHIGQVGRLKERDSERERAVVEMETSFEYLTFTYDEIAEFVE</sequence>